<feature type="transmembrane region" description="Helical" evidence="1">
    <location>
        <begin position="12"/>
        <end position="38"/>
    </location>
</feature>
<keyword evidence="1" id="KW-1133">Transmembrane helix</keyword>
<evidence type="ECO:0000256" key="1">
    <source>
        <dbReference type="SAM" id="Phobius"/>
    </source>
</evidence>
<dbReference type="AlphaFoldDB" id="A0A1D3K894"/>
<feature type="transmembrane region" description="Helical" evidence="1">
    <location>
        <begin position="71"/>
        <end position="93"/>
    </location>
</feature>
<sequence>MKILGLQLHRPHILDLPMVLVMLVVTIALSVFAVRFFGWDVTQVSAILFGGGGAVIANACGVDVRKHGLRGVIVITLCSAVLVVLSVAIQPLFR</sequence>
<dbReference type="EMBL" id="LT599584">
    <property type="protein sequence ID" value="SBW84465.1"/>
    <property type="molecule type" value="Genomic_DNA"/>
</dbReference>
<reference evidence="3" key="1">
    <citation type="submission" date="2016-07" db="EMBL/GenBank/DDBJ databases">
        <authorList>
            <person name="Florea S."/>
            <person name="Webb J.S."/>
            <person name="Jaromczyk J."/>
            <person name="Schardl C.L."/>
        </authorList>
    </citation>
    <scope>NUCLEOTIDE SEQUENCE [LARGE SCALE GENOMIC DNA]</scope>
    <source>
        <strain evidence="3">1YdBTEX2</strain>
    </source>
</reference>
<name>A0A1D3K894_PSEVE</name>
<keyword evidence="1" id="KW-0472">Membrane</keyword>
<feature type="transmembrane region" description="Helical" evidence="1">
    <location>
        <begin position="44"/>
        <end position="64"/>
    </location>
</feature>
<evidence type="ECO:0000313" key="2">
    <source>
        <dbReference type="EMBL" id="SBW84465.1"/>
    </source>
</evidence>
<organism evidence="2 3">
    <name type="scientific">Pseudomonas veronii 1YdBTEX2</name>
    <dbReference type="NCBI Taxonomy" id="1295141"/>
    <lineage>
        <taxon>Bacteria</taxon>
        <taxon>Pseudomonadati</taxon>
        <taxon>Pseudomonadota</taxon>
        <taxon>Gammaproteobacteria</taxon>
        <taxon>Pseudomonadales</taxon>
        <taxon>Pseudomonadaceae</taxon>
        <taxon>Pseudomonas</taxon>
    </lineage>
</organism>
<proteinExistence type="predicted"/>
<protein>
    <submittedName>
        <fullName evidence="2">Hypothetical membrane protein</fullName>
    </submittedName>
</protein>
<evidence type="ECO:0000313" key="3">
    <source>
        <dbReference type="Proteomes" id="UP000245431"/>
    </source>
</evidence>
<accession>A0A1D3K894</accession>
<keyword evidence="1" id="KW-0812">Transmembrane</keyword>
<gene>
    <name evidence="2" type="ORF">PVE_R2G0439</name>
</gene>
<dbReference type="Proteomes" id="UP000245431">
    <property type="component" value="Chromosome PVE_r2"/>
</dbReference>